<protein>
    <submittedName>
        <fullName evidence="2">Jg7877 protein</fullName>
    </submittedName>
</protein>
<dbReference type="OrthoDB" id="407509at2759"/>
<dbReference type="AlphaFoldDB" id="A0A8S4SDE4"/>
<reference evidence="2" key="1">
    <citation type="submission" date="2022-03" db="EMBL/GenBank/DDBJ databases">
        <authorList>
            <person name="Lindestad O."/>
        </authorList>
    </citation>
    <scope>NUCLEOTIDE SEQUENCE</scope>
</reference>
<gene>
    <name evidence="2" type="primary">jg7877</name>
    <name evidence="2" type="ORF">PAEG_LOCUS23907</name>
</gene>
<sequence>MGGAHTRRTDRRWGSKVLEWQSRTGKRSVGRPPTGGQTKGVHKGRHLSWSGPVIGLDDESLEFVYLVRNESGAACFQASLSLSSSGVPKVITINRSNSGFFL</sequence>
<dbReference type="Proteomes" id="UP000838756">
    <property type="component" value="Unassembled WGS sequence"/>
</dbReference>
<comment type="caution">
    <text evidence="2">The sequence shown here is derived from an EMBL/GenBank/DDBJ whole genome shotgun (WGS) entry which is preliminary data.</text>
</comment>
<accession>A0A8S4SDE4</accession>
<dbReference type="EMBL" id="CAKXAJ010026189">
    <property type="protein sequence ID" value="CAH2261353.1"/>
    <property type="molecule type" value="Genomic_DNA"/>
</dbReference>
<proteinExistence type="predicted"/>
<evidence type="ECO:0000313" key="2">
    <source>
        <dbReference type="EMBL" id="CAH2261353.1"/>
    </source>
</evidence>
<keyword evidence="3" id="KW-1185">Reference proteome</keyword>
<feature type="region of interest" description="Disordered" evidence="1">
    <location>
        <begin position="22"/>
        <end position="45"/>
    </location>
</feature>
<organism evidence="2 3">
    <name type="scientific">Pararge aegeria aegeria</name>
    <dbReference type="NCBI Taxonomy" id="348720"/>
    <lineage>
        <taxon>Eukaryota</taxon>
        <taxon>Metazoa</taxon>
        <taxon>Ecdysozoa</taxon>
        <taxon>Arthropoda</taxon>
        <taxon>Hexapoda</taxon>
        <taxon>Insecta</taxon>
        <taxon>Pterygota</taxon>
        <taxon>Neoptera</taxon>
        <taxon>Endopterygota</taxon>
        <taxon>Lepidoptera</taxon>
        <taxon>Glossata</taxon>
        <taxon>Ditrysia</taxon>
        <taxon>Papilionoidea</taxon>
        <taxon>Nymphalidae</taxon>
        <taxon>Satyrinae</taxon>
        <taxon>Satyrini</taxon>
        <taxon>Parargina</taxon>
        <taxon>Pararge</taxon>
    </lineage>
</organism>
<evidence type="ECO:0000256" key="1">
    <source>
        <dbReference type="SAM" id="MobiDB-lite"/>
    </source>
</evidence>
<evidence type="ECO:0000313" key="3">
    <source>
        <dbReference type="Proteomes" id="UP000838756"/>
    </source>
</evidence>
<name>A0A8S4SDE4_9NEOP</name>